<dbReference type="RefSeq" id="XP_017857444.1">
    <property type="nucleotide sequence ID" value="XM_018001955.1"/>
</dbReference>
<sequence length="652" mass="75174">MRNQQNSPVQNIDSRSTSANVDHTGKPHSEIQLSPAQQLTPYEVIRRNNCKTFNFVKSESYPNIRPAVSKCDDAQTVDWLYNEAEDFGCGRYFDMEQDDVIEVWNKSLDKQNLSYYGVSSGQPEKEALQFQKALARAMRKATSVKKPTMNPGRLKPANLTLPREDCRPFVLNRELLQEKIKGMPTVQRKINASEAFSVLHCPLPIHAQYPFASSEPRISLATALDMDRPVTKQKYGLRRRYKYCDLKCGIPQNVCTDYEWTKYKQDPKAIEKAFEIEMQQREAQQIPEPKDYDELFEHLITCFENYSKKDSLCELYNTCCKPKSDKTGDEGGSPRGPSGQPGGDQIEFPPIKDDSMDLDKPEKEKKGGTSSADEKSSRDKNLFNKEKEETEHGKETFGKSEGDIENKKNVKKHSKKPVKDGKEGQSSETDAGKKWKKGDKNEDKNTGKNNKLEKAKNTGKKGKSSEDDHGIPQPILDNKVSTISVTSVKGKTKKKKKVIDQENKRQQRKSKTPKSKPPVVDHCKKPMKDCPCEICKFMKRRQTEPDTPFISQLKREEKRRQLREYYRMRCHREQLKCRRPEYPAPQHKCDPIVCDDFFCKNPRISKYCDCLKAMQELQKQLGPKHRNMKNELIFNLRDLRSRLCKRLCDCLS</sequence>
<reference evidence="2" key="2">
    <citation type="journal article" date="2016" name="G3 (Bethesda)">
        <title>Genome Evolution in Three Species of Cactophilic Drosophila.</title>
        <authorList>
            <person name="Sanchez-Flores A."/>
            <person name="Penazola F."/>
            <person name="Carpinteyro-Ponce J."/>
            <person name="Nazario-Yepiz N."/>
            <person name="Abreu-Goodger C."/>
            <person name="Machado C.A."/>
            <person name="Markow T.A."/>
        </authorList>
    </citation>
    <scope>NUCLEOTIDE SEQUENCE [LARGE SCALE GENOMIC DNA]</scope>
</reference>
<dbReference type="Proteomes" id="UP000694904">
    <property type="component" value="Chromosome 3"/>
</dbReference>
<proteinExistence type="predicted"/>
<organism evidence="2 3">
    <name type="scientific">Drosophila arizonae</name>
    <name type="common">Fruit fly</name>
    <dbReference type="NCBI Taxonomy" id="7263"/>
    <lineage>
        <taxon>Eukaryota</taxon>
        <taxon>Metazoa</taxon>
        <taxon>Ecdysozoa</taxon>
        <taxon>Arthropoda</taxon>
        <taxon>Hexapoda</taxon>
        <taxon>Insecta</taxon>
        <taxon>Pterygota</taxon>
        <taxon>Neoptera</taxon>
        <taxon>Endopterygota</taxon>
        <taxon>Diptera</taxon>
        <taxon>Brachycera</taxon>
        <taxon>Muscomorpha</taxon>
        <taxon>Ephydroidea</taxon>
        <taxon>Drosophilidae</taxon>
        <taxon>Drosophila</taxon>
    </lineage>
</organism>
<evidence type="ECO:0000313" key="2">
    <source>
        <dbReference type="Proteomes" id="UP000694904"/>
    </source>
</evidence>
<dbReference type="GeneID" id="108610107"/>
<feature type="region of interest" description="Disordered" evidence="1">
    <location>
        <begin position="1"/>
        <end position="37"/>
    </location>
</feature>
<feature type="compositionally biased region" description="Gly residues" evidence="1">
    <location>
        <begin position="330"/>
        <end position="342"/>
    </location>
</feature>
<reference evidence="2" key="1">
    <citation type="journal article" date="1997" name="Nucleic Acids Res.">
        <title>tRNAscan-SE: a program for improved detection of transfer RNA genes in genomic sequence.</title>
        <authorList>
            <person name="Lowe T.M."/>
            <person name="Eddy S.R."/>
        </authorList>
    </citation>
    <scope>NUCLEOTIDE SEQUENCE [LARGE SCALE GENOMIC DNA]</scope>
</reference>
<name>A0ABM1NR58_DROAR</name>
<keyword evidence="2" id="KW-1185">Reference proteome</keyword>
<feature type="compositionally biased region" description="Low complexity" evidence="1">
    <location>
        <begin position="479"/>
        <end position="489"/>
    </location>
</feature>
<evidence type="ECO:0000256" key="1">
    <source>
        <dbReference type="SAM" id="MobiDB-lite"/>
    </source>
</evidence>
<protein>
    <submittedName>
        <fullName evidence="3">Uncharacterized protein LOC108610107</fullName>
    </submittedName>
</protein>
<feature type="compositionally biased region" description="Basic and acidic residues" evidence="1">
    <location>
        <begin position="350"/>
        <end position="408"/>
    </location>
</feature>
<gene>
    <name evidence="3" type="primary">LOC108610107</name>
</gene>
<evidence type="ECO:0000313" key="3">
    <source>
        <dbReference type="RefSeq" id="XP_017857444.1"/>
    </source>
</evidence>
<accession>A0ABM1NR58</accession>
<feature type="region of interest" description="Disordered" evidence="1">
    <location>
        <begin position="324"/>
        <end position="522"/>
    </location>
</feature>
<reference evidence="3" key="3">
    <citation type="submission" date="2025-08" db="UniProtKB">
        <authorList>
            <consortium name="RefSeq"/>
        </authorList>
    </citation>
    <scope>IDENTIFICATION</scope>
    <source>
        <tissue evidence="3">Whole organism</tissue>
    </source>
</reference>
<feature type="compositionally biased region" description="Basic and acidic residues" evidence="1">
    <location>
        <begin position="417"/>
        <end position="456"/>
    </location>
</feature>
<feature type="compositionally biased region" description="Polar residues" evidence="1">
    <location>
        <begin position="1"/>
        <end position="21"/>
    </location>
</feature>